<dbReference type="AlphaFoldDB" id="A0AAV9JQC5"/>
<protein>
    <recommendedName>
        <fullName evidence="1">AB hydrolase-1 domain-containing protein</fullName>
    </recommendedName>
</protein>
<dbReference type="PANTHER" id="PTHR43433:SF10">
    <property type="entry name" value="AB HYDROLASE-1 DOMAIN-CONTAINING PROTEIN"/>
    <property type="match status" value="1"/>
</dbReference>
<comment type="caution">
    <text evidence="2">The sequence shown here is derived from an EMBL/GenBank/DDBJ whole genome shotgun (WGS) entry which is preliminary data.</text>
</comment>
<dbReference type="InterPro" id="IPR000073">
    <property type="entry name" value="AB_hydrolase_1"/>
</dbReference>
<gene>
    <name evidence="2" type="ORF">LTR36_001408</name>
</gene>
<dbReference type="SUPFAM" id="SSF53474">
    <property type="entry name" value="alpha/beta-Hydrolases"/>
    <property type="match status" value="1"/>
</dbReference>
<evidence type="ECO:0000313" key="2">
    <source>
        <dbReference type="EMBL" id="KAK4547187.1"/>
    </source>
</evidence>
<evidence type="ECO:0000259" key="1">
    <source>
        <dbReference type="Pfam" id="PF00561"/>
    </source>
</evidence>
<dbReference type="InterPro" id="IPR050471">
    <property type="entry name" value="AB_hydrolase"/>
</dbReference>
<dbReference type="InterPro" id="IPR029058">
    <property type="entry name" value="AB_hydrolase_fold"/>
</dbReference>
<feature type="domain" description="AB hydrolase-1" evidence="1">
    <location>
        <begin position="44"/>
        <end position="127"/>
    </location>
</feature>
<proteinExistence type="predicted"/>
<name>A0AAV9JQC5_9PEZI</name>
<dbReference type="Gene3D" id="3.40.50.1820">
    <property type="entry name" value="alpha/beta hydrolase"/>
    <property type="match status" value="1"/>
</dbReference>
<dbReference type="Proteomes" id="UP001324427">
    <property type="component" value="Unassembled WGS sequence"/>
</dbReference>
<dbReference type="PANTHER" id="PTHR43433">
    <property type="entry name" value="HYDROLASE, ALPHA/BETA FOLD FAMILY PROTEIN"/>
    <property type="match status" value="1"/>
</dbReference>
<keyword evidence="3" id="KW-1185">Reference proteome</keyword>
<reference evidence="2 3" key="1">
    <citation type="submission" date="2021-11" db="EMBL/GenBank/DDBJ databases">
        <title>Black yeast isolated from Biological Soil Crust.</title>
        <authorList>
            <person name="Kurbessoian T."/>
        </authorList>
    </citation>
    <scope>NUCLEOTIDE SEQUENCE [LARGE SCALE GENOMIC DNA]</scope>
    <source>
        <strain evidence="2 3">CCFEE 5522</strain>
    </source>
</reference>
<organism evidence="2 3">
    <name type="scientific">Oleoguttula mirabilis</name>
    <dbReference type="NCBI Taxonomy" id="1507867"/>
    <lineage>
        <taxon>Eukaryota</taxon>
        <taxon>Fungi</taxon>
        <taxon>Dikarya</taxon>
        <taxon>Ascomycota</taxon>
        <taxon>Pezizomycotina</taxon>
        <taxon>Dothideomycetes</taxon>
        <taxon>Dothideomycetidae</taxon>
        <taxon>Mycosphaerellales</taxon>
        <taxon>Teratosphaeriaceae</taxon>
        <taxon>Oleoguttula</taxon>
    </lineage>
</organism>
<dbReference type="Pfam" id="PF00561">
    <property type="entry name" value="Abhydrolase_1"/>
    <property type="match status" value="1"/>
</dbReference>
<dbReference type="EMBL" id="JAVFHQ010000012">
    <property type="protein sequence ID" value="KAK4547187.1"/>
    <property type="molecule type" value="Genomic_DNA"/>
</dbReference>
<sequence>MDEAIKYVCGENFHRRLWLPVSATHDRLRVTYSTTSNFSDDSLPAILFCGPMFGSRWFAILIDHLAATTGVRVICVDRPGMGGSTPVPLNIRIDVWLETVPAFLSALGVQHVSLLSHSAGTMYAFNTIYQLRDILDPRRPYLAIIAPWVHNEHSHVTLLTLASKIPAGLFSSWNGIVRLVQTRVAPTASWSGGILSSAANLFRAETGTIHSAELSPGDKYGVSEEVGECIDKLQLNWLLAESTTAGNDEALLCLKKAGANWGVCEDYEDYVRRLAEQERRLKHEGTANLKIDTFFAASDVMIGQGGQQYFERCWREGEVADAIDFGSTILPETDHDSALADLKKGALKQVFERIARHDQ</sequence>
<accession>A0AAV9JQC5</accession>
<evidence type="ECO:0000313" key="3">
    <source>
        <dbReference type="Proteomes" id="UP001324427"/>
    </source>
</evidence>